<accession>A0ACC2ZW16</accession>
<dbReference type="EMBL" id="JAPDRQ010000236">
    <property type="protein sequence ID" value="KAJ9651784.1"/>
    <property type="molecule type" value="Genomic_DNA"/>
</dbReference>
<evidence type="ECO:0000313" key="1">
    <source>
        <dbReference type="EMBL" id="KAJ9651784.1"/>
    </source>
</evidence>
<evidence type="ECO:0000313" key="2">
    <source>
        <dbReference type="Proteomes" id="UP001172386"/>
    </source>
</evidence>
<keyword evidence="2" id="KW-1185">Reference proteome</keyword>
<gene>
    <name evidence="1" type="ORF">H2198_008963</name>
</gene>
<reference evidence="1" key="1">
    <citation type="submission" date="2022-10" db="EMBL/GenBank/DDBJ databases">
        <title>Culturing micro-colonial fungi from biological soil crusts in the Mojave desert and describing Neophaeococcomyces mojavensis, and introducing the new genera and species Taxawa tesnikishii.</title>
        <authorList>
            <person name="Kurbessoian T."/>
            <person name="Stajich J.E."/>
        </authorList>
    </citation>
    <scope>NUCLEOTIDE SEQUENCE</scope>
    <source>
        <strain evidence="1">JES_112</strain>
    </source>
</reference>
<sequence length="508" mass="56061">MSTAAKGITELHNNDLQFVVTRIPKDIRSLLKDANVCIGGGFIRETIAGQKANDVDLFGSSVETLKLAAKLLNEKREGRLIETDNALTLVTANRMPVQFITRWLFAEPREVIASFDFTVCQAVVWFDQATEKWKSAIGEDFYRDLAARRLSYTHPQRNEDAGGSLLRVRKFLARGYSIQALSLAGVVARLASAVEWDKVRGNETQATLVMTGLLREVDPLLVVDGIDVVDEHEFDLSPQTFEQALTFCDYLANSDLVPKDFKGKPANCLIAIQWGAELGLKPLQAVQNIAVINGRAALWGDAVLALVRSSPVCEFVEEWDEHDTAYCKVKRKGEKEALVTFSMDDAKKAGLIGKQGPWSQYPKRMRQMRARAFALRDMFTDVLKGMAIAEEIMDVPAASAEVHRTTATVVASEPAIYPADEFAKNLANWRAVIESGRKSAEGLIAMVEAKAKARMTEEQRRQLRKFEPITVAEEVAAPEANAADPVTTATTATEAADPIDWDAEGDRA</sequence>
<protein>
    <submittedName>
        <fullName evidence="1">Uncharacterized protein</fullName>
    </submittedName>
</protein>
<dbReference type="Proteomes" id="UP001172386">
    <property type="component" value="Unassembled WGS sequence"/>
</dbReference>
<name>A0ACC2ZW16_9EURO</name>
<proteinExistence type="predicted"/>
<comment type="caution">
    <text evidence="1">The sequence shown here is derived from an EMBL/GenBank/DDBJ whole genome shotgun (WGS) entry which is preliminary data.</text>
</comment>
<organism evidence="1 2">
    <name type="scientific">Neophaeococcomyces mojaviensis</name>
    <dbReference type="NCBI Taxonomy" id="3383035"/>
    <lineage>
        <taxon>Eukaryota</taxon>
        <taxon>Fungi</taxon>
        <taxon>Dikarya</taxon>
        <taxon>Ascomycota</taxon>
        <taxon>Pezizomycotina</taxon>
        <taxon>Eurotiomycetes</taxon>
        <taxon>Chaetothyriomycetidae</taxon>
        <taxon>Chaetothyriales</taxon>
        <taxon>Chaetothyriales incertae sedis</taxon>
        <taxon>Neophaeococcomyces</taxon>
    </lineage>
</organism>